<keyword evidence="4 8" id="KW-0812">Transmembrane</keyword>
<keyword evidence="5 8" id="KW-1133">Transmembrane helix</keyword>
<dbReference type="InterPro" id="IPR042094">
    <property type="entry name" value="T2SS_GspF_sf"/>
</dbReference>
<keyword evidence="6 8" id="KW-0472">Membrane</keyword>
<evidence type="ECO:0000256" key="8">
    <source>
        <dbReference type="SAM" id="Phobius"/>
    </source>
</evidence>
<evidence type="ECO:0000256" key="4">
    <source>
        <dbReference type="ARBA" id="ARBA00022692"/>
    </source>
</evidence>
<organism evidence="10">
    <name type="scientific">marine metagenome</name>
    <dbReference type="NCBI Taxonomy" id="408172"/>
    <lineage>
        <taxon>unclassified sequences</taxon>
        <taxon>metagenomes</taxon>
        <taxon>ecological metagenomes</taxon>
    </lineage>
</organism>
<feature type="transmembrane region" description="Helical" evidence="8">
    <location>
        <begin position="193"/>
        <end position="215"/>
    </location>
</feature>
<evidence type="ECO:0000256" key="6">
    <source>
        <dbReference type="ARBA" id="ARBA00023136"/>
    </source>
</evidence>
<protein>
    <recommendedName>
        <fullName evidence="9">Type II secretion system protein GspF domain-containing protein</fullName>
    </recommendedName>
</protein>
<evidence type="ECO:0000256" key="2">
    <source>
        <dbReference type="ARBA" id="ARBA00005745"/>
    </source>
</evidence>
<dbReference type="EMBL" id="UINC01127115">
    <property type="protein sequence ID" value="SVD06022.1"/>
    <property type="molecule type" value="Genomic_DNA"/>
</dbReference>
<evidence type="ECO:0000259" key="9">
    <source>
        <dbReference type="Pfam" id="PF00482"/>
    </source>
</evidence>
<evidence type="ECO:0000313" key="10">
    <source>
        <dbReference type="EMBL" id="SVD06022.1"/>
    </source>
</evidence>
<evidence type="ECO:0000256" key="7">
    <source>
        <dbReference type="SAM" id="MobiDB-lite"/>
    </source>
</evidence>
<feature type="domain" description="Type II secretion system protein GspF" evidence="9">
    <location>
        <begin position="93"/>
        <end position="216"/>
    </location>
</feature>
<dbReference type="InterPro" id="IPR003004">
    <property type="entry name" value="GspF/PilC"/>
</dbReference>
<sequence>MPTFHYVAIDSRGRTIPGELDADDLREARSHLRGKGLTPVEVKATGTGTGRAISKRKARTGKPAVTKVGSGDSGPAKKTFSFGESKEKVGLEFMKRLLELHGSGMPVADSVKLLNQRLSDPRQKEIAGALWKELAEGRSLARTMRLMPDYFGESTSYVIEAGEATGNVVPILRRIIAHIEEKREIRAKVLGSMAYPAFIAFVAFAVVLFFLFYLLPQIQGMLDSLGGELNFMA</sequence>
<dbReference type="AlphaFoldDB" id="A0A382S8W9"/>
<dbReference type="GO" id="GO:0005886">
    <property type="term" value="C:plasma membrane"/>
    <property type="evidence" value="ECO:0007669"/>
    <property type="project" value="UniProtKB-SubCell"/>
</dbReference>
<dbReference type="Pfam" id="PF00482">
    <property type="entry name" value="T2SSF"/>
    <property type="match status" value="1"/>
</dbReference>
<comment type="similarity">
    <text evidence="2">Belongs to the GSP F family.</text>
</comment>
<evidence type="ECO:0000256" key="5">
    <source>
        <dbReference type="ARBA" id="ARBA00022989"/>
    </source>
</evidence>
<feature type="non-terminal residue" evidence="10">
    <location>
        <position position="233"/>
    </location>
</feature>
<keyword evidence="3" id="KW-1003">Cell membrane</keyword>
<feature type="region of interest" description="Disordered" evidence="7">
    <location>
        <begin position="59"/>
        <end position="78"/>
    </location>
</feature>
<name>A0A382S8W9_9ZZZZ</name>
<evidence type="ECO:0000256" key="1">
    <source>
        <dbReference type="ARBA" id="ARBA00004651"/>
    </source>
</evidence>
<proteinExistence type="inferred from homology"/>
<dbReference type="Gene3D" id="1.20.81.30">
    <property type="entry name" value="Type II secretion system (T2SS), domain F"/>
    <property type="match status" value="1"/>
</dbReference>
<evidence type="ECO:0000256" key="3">
    <source>
        <dbReference type="ARBA" id="ARBA00022475"/>
    </source>
</evidence>
<comment type="subcellular location">
    <subcellularLocation>
        <location evidence="1">Cell membrane</location>
        <topology evidence="1">Multi-pass membrane protein</topology>
    </subcellularLocation>
</comment>
<accession>A0A382S8W9</accession>
<reference evidence="10" key="1">
    <citation type="submission" date="2018-05" db="EMBL/GenBank/DDBJ databases">
        <authorList>
            <person name="Lanie J.A."/>
            <person name="Ng W.-L."/>
            <person name="Kazmierczak K.M."/>
            <person name="Andrzejewski T.M."/>
            <person name="Davidsen T.M."/>
            <person name="Wayne K.J."/>
            <person name="Tettelin H."/>
            <person name="Glass J.I."/>
            <person name="Rusch D."/>
            <person name="Podicherti R."/>
            <person name="Tsui H.-C.T."/>
            <person name="Winkler M.E."/>
        </authorList>
    </citation>
    <scope>NUCLEOTIDE SEQUENCE</scope>
</reference>
<dbReference type="PANTHER" id="PTHR30012:SF0">
    <property type="entry name" value="TYPE II SECRETION SYSTEM PROTEIN F-RELATED"/>
    <property type="match status" value="1"/>
</dbReference>
<dbReference type="PANTHER" id="PTHR30012">
    <property type="entry name" value="GENERAL SECRETION PATHWAY PROTEIN"/>
    <property type="match status" value="1"/>
</dbReference>
<gene>
    <name evidence="10" type="ORF">METZ01_LOCUS358876</name>
</gene>
<dbReference type="InterPro" id="IPR018076">
    <property type="entry name" value="T2SS_GspF_dom"/>
</dbReference>